<gene>
    <name evidence="2" type="ORF">BJY24_007646</name>
</gene>
<dbReference type="SUPFAM" id="SSF52540">
    <property type="entry name" value="P-loop containing nucleoside triphosphate hydrolases"/>
    <property type="match status" value="1"/>
</dbReference>
<dbReference type="InterPro" id="IPR000792">
    <property type="entry name" value="Tscrpt_reg_LuxR_C"/>
</dbReference>
<dbReference type="GO" id="GO:0003677">
    <property type="term" value="F:DNA binding"/>
    <property type="evidence" value="ECO:0007669"/>
    <property type="project" value="UniProtKB-KW"/>
</dbReference>
<dbReference type="InterPro" id="IPR036388">
    <property type="entry name" value="WH-like_DNA-bd_sf"/>
</dbReference>
<dbReference type="InterPro" id="IPR027417">
    <property type="entry name" value="P-loop_NTPase"/>
</dbReference>
<evidence type="ECO:0000259" key="1">
    <source>
        <dbReference type="PROSITE" id="PS50043"/>
    </source>
</evidence>
<dbReference type="GO" id="GO:0006355">
    <property type="term" value="P:regulation of DNA-templated transcription"/>
    <property type="evidence" value="ECO:0007669"/>
    <property type="project" value="InterPro"/>
</dbReference>
<proteinExistence type="predicted"/>
<dbReference type="Pfam" id="PF13191">
    <property type="entry name" value="AAA_16"/>
    <property type="match status" value="1"/>
</dbReference>
<comment type="caution">
    <text evidence="2">The sequence shown here is derived from an EMBL/GenBank/DDBJ whole genome shotgun (WGS) entry which is preliminary data.</text>
</comment>
<dbReference type="PANTHER" id="PTHR47691">
    <property type="entry name" value="REGULATOR-RELATED"/>
    <property type="match status" value="1"/>
</dbReference>
<dbReference type="Pfam" id="PF00196">
    <property type="entry name" value="GerE"/>
    <property type="match status" value="1"/>
</dbReference>
<dbReference type="Proteomes" id="UP000540412">
    <property type="component" value="Unassembled WGS sequence"/>
</dbReference>
<keyword evidence="2" id="KW-0238">DNA-binding</keyword>
<evidence type="ECO:0000313" key="3">
    <source>
        <dbReference type="Proteomes" id="UP000540412"/>
    </source>
</evidence>
<dbReference type="Gene3D" id="3.40.50.300">
    <property type="entry name" value="P-loop containing nucleotide triphosphate hydrolases"/>
    <property type="match status" value="1"/>
</dbReference>
<dbReference type="RefSeq" id="WP_040752220.1">
    <property type="nucleotide sequence ID" value="NZ_JACHIT010000002.1"/>
</dbReference>
<dbReference type="Gene3D" id="1.10.10.10">
    <property type="entry name" value="Winged helix-like DNA-binding domain superfamily/Winged helix DNA-binding domain"/>
    <property type="match status" value="1"/>
</dbReference>
<dbReference type="SMART" id="SM00421">
    <property type="entry name" value="HTH_LUXR"/>
    <property type="match status" value="1"/>
</dbReference>
<evidence type="ECO:0000313" key="2">
    <source>
        <dbReference type="EMBL" id="MBB5918734.1"/>
    </source>
</evidence>
<dbReference type="SUPFAM" id="SSF46894">
    <property type="entry name" value="C-terminal effector domain of the bipartite response regulators"/>
    <property type="match status" value="1"/>
</dbReference>
<name>A0A7W9PN56_9NOCA</name>
<dbReference type="PANTHER" id="PTHR47691:SF3">
    <property type="entry name" value="HTH-TYPE TRANSCRIPTIONAL REGULATOR RV0890C-RELATED"/>
    <property type="match status" value="1"/>
</dbReference>
<reference evidence="2 3" key="1">
    <citation type="submission" date="2020-08" db="EMBL/GenBank/DDBJ databases">
        <title>Sequencing the genomes of 1000 actinobacteria strains.</title>
        <authorList>
            <person name="Klenk H.-P."/>
        </authorList>
    </citation>
    <scope>NUCLEOTIDE SEQUENCE [LARGE SCALE GENOMIC DNA]</scope>
    <source>
        <strain evidence="2 3">DSM 43582</strain>
    </source>
</reference>
<feature type="domain" description="HTH luxR-type" evidence="1">
    <location>
        <begin position="761"/>
        <end position="826"/>
    </location>
</feature>
<accession>A0A7W9PN56</accession>
<dbReference type="InterPro" id="IPR016032">
    <property type="entry name" value="Sig_transdc_resp-reg_C-effctor"/>
</dbReference>
<protein>
    <submittedName>
        <fullName evidence="2">Putative ATPase/DNA-binding NarL/FixJ family response regulator</fullName>
    </submittedName>
</protein>
<organism evidence="2 3">
    <name type="scientific">Nocardia transvalensis</name>
    <dbReference type="NCBI Taxonomy" id="37333"/>
    <lineage>
        <taxon>Bacteria</taxon>
        <taxon>Bacillati</taxon>
        <taxon>Actinomycetota</taxon>
        <taxon>Actinomycetes</taxon>
        <taxon>Mycobacteriales</taxon>
        <taxon>Nocardiaceae</taxon>
        <taxon>Nocardia</taxon>
    </lineage>
</organism>
<dbReference type="AlphaFoldDB" id="A0A7W9PN56"/>
<dbReference type="CDD" id="cd06170">
    <property type="entry name" value="LuxR_C_like"/>
    <property type="match status" value="1"/>
</dbReference>
<dbReference type="PROSITE" id="PS50043">
    <property type="entry name" value="HTH_LUXR_2"/>
    <property type="match status" value="1"/>
</dbReference>
<dbReference type="EMBL" id="JACHIT010000002">
    <property type="protein sequence ID" value="MBB5918734.1"/>
    <property type="molecule type" value="Genomic_DNA"/>
</dbReference>
<dbReference type="InterPro" id="IPR041664">
    <property type="entry name" value="AAA_16"/>
</dbReference>
<keyword evidence="3" id="KW-1185">Reference proteome</keyword>
<sequence>MTLVSEPGAPPTPPVSEFLGRKAELARLESLLAKGPRLVTLVGPGGIGKTRLAAEVLRRVHRTRQVSVFWVGLAELGPGSVTDDLVRSAIRVGPSGRPGRGAPPADGSGAELPEHRVLVLDNCEHVVDSVAPIVTGLLASEPDLTILITSRKPIGWVDEYILRVPPLSARDALELFVQRAELTGRPISDDSLQRGIAARICRRVDRNPLFIRLAAARLRHRPPATVLHELTGDTDDKRLQWPAEARVGVEARHRGVHDVIAWSCAMCGPEERLLLERMSVFAPGWETDDEQSLRNGIDLDAIVAVCADDELPPETIEPLLERLTEQSLVSVRMTTTTVHWYLVESVRVFARDCLDRRGGLEAARTAARHRRYFRDRVVAAQSIWHDSEAQSWHDRVWSGWDNILIAIEGGLTEPAEALVGLETAAALLSMWIPFTTARGPALARLTENAIAATQSDPDTAELRVRAQALLAWIAMWQGRSADTALLLDECAAVCLADTGDAASWRDDPERDLGLPAPVEWIRGLELLLVHSDPRAITVLERACRRCVQDDDVVGEELSRIFVALAYGFVGGPEQALEKTREFLERSDARSVLSQGWARLARAVALVQHGGLSEAAVMTDSVLDRYLIEGDLWTMSWAIGARIMVAMRASWEYTAAGDGAAAAEAAGAIARLIAILGECHRAMITEIDTAAHLTSLIDAAAAAAVGILGADGYAAAESAVARLQPDFGSIRDYLRAHPMAGDSVCVSKPPAVEQDTNVAEPVEAHWDTLSRAERDVAVLAAAGWSNSAIAHRRSSSVRTVDAQIATVRQKLMISSRRDIVRHVPRDLTDRVRHEAAHRPRRKARA</sequence>